<dbReference type="Proteomes" id="UP000887565">
    <property type="component" value="Unplaced"/>
</dbReference>
<organism evidence="1 2">
    <name type="scientific">Romanomermis culicivorax</name>
    <name type="common">Nematode worm</name>
    <dbReference type="NCBI Taxonomy" id="13658"/>
    <lineage>
        <taxon>Eukaryota</taxon>
        <taxon>Metazoa</taxon>
        <taxon>Ecdysozoa</taxon>
        <taxon>Nematoda</taxon>
        <taxon>Enoplea</taxon>
        <taxon>Dorylaimia</taxon>
        <taxon>Mermithida</taxon>
        <taxon>Mermithoidea</taxon>
        <taxon>Mermithidae</taxon>
        <taxon>Romanomermis</taxon>
    </lineage>
</organism>
<proteinExistence type="predicted"/>
<evidence type="ECO:0000313" key="2">
    <source>
        <dbReference type="WBParaSite" id="nRc.2.0.1.t02890-RA"/>
    </source>
</evidence>
<dbReference type="WBParaSite" id="nRc.2.0.1.t02890-RA">
    <property type="protein sequence ID" value="nRc.2.0.1.t02890-RA"/>
    <property type="gene ID" value="nRc.2.0.1.g02890"/>
</dbReference>
<keyword evidence="1" id="KW-1185">Reference proteome</keyword>
<evidence type="ECO:0000313" key="1">
    <source>
        <dbReference type="Proteomes" id="UP000887565"/>
    </source>
</evidence>
<protein>
    <submittedName>
        <fullName evidence="2">Uncharacterized protein</fullName>
    </submittedName>
</protein>
<reference evidence="2" key="1">
    <citation type="submission" date="2022-11" db="UniProtKB">
        <authorList>
            <consortium name="WormBaseParasite"/>
        </authorList>
    </citation>
    <scope>IDENTIFICATION</scope>
</reference>
<accession>A0A915HN14</accession>
<sequence length="61" mass="7173">MFKGSSFNRSTLICCQTTTFQKNFETEVYINLESHYCSAVRVLQRMFLKQNYLQVADIINV</sequence>
<dbReference type="AlphaFoldDB" id="A0A915HN14"/>
<name>A0A915HN14_ROMCU</name>